<feature type="region of interest" description="Disordered" evidence="1">
    <location>
        <begin position="183"/>
        <end position="204"/>
    </location>
</feature>
<gene>
    <name evidence="2" type="ORF">V6N11_061823</name>
</gene>
<comment type="caution">
    <text evidence="2">The sequence shown here is derived from an EMBL/GenBank/DDBJ whole genome shotgun (WGS) entry which is preliminary data.</text>
</comment>
<organism evidence="2 3">
    <name type="scientific">Hibiscus sabdariffa</name>
    <name type="common">roselle</name>
    <dbReference type="NCBI Taxonomy" id="183260"/>
    <lineage>
        <taxon>Eukaryota</taxon>
        <taxon>Viridiplantae</taxon>
        <taxon>Streptophyta</taxon>
        <taxon>Embryophyta</taxon>
        <taxon>Tracheophyta</taxon>
        <taxon>Spermatophyta</taxon>
        <taxon>Magnoliopsida</taxon>
        <taxon>eudicotyledons</taxon>
        <taxon>Gunneridae</taxon>
        <taxon>Pentapetalae</taxon>
        <taxon>rosids</taxon>
        <taxon>malvids</taxon>
        <taxon>Malvales</taxon>
        <taxon>Malvaceae</taxon>
        <taxon>Malvoideae</taxon>
        <taxon>Hibiscus</taxon>
    </lineage>
</organism>
<dbReference type="PANTHER" id="PTHR33922:SF2">
    <property type="entry name" value="OS07G0589600 PROTEIN"/>
    <property type="match status" value="1"/>
</dbReference>
<dbReference type="EMBL" id="JBBPBN010001190">
    <property type="protein sequence ID" value="KAK8479386.1"/>
    <property type="molecule type" value="Genomic_DNA"/>
</dbReference>
<evidence type="ECO:0000313" key="3">
    <source>
        <dbReference type="Proteomes" id="UP001396334"/>
    </source>
</evidence>
<keyword evidence="3" id="KW-1185">Reference proteome</keyword>
<dbReference type="Proteomes" id="UP001396334">
    <property type="component" value="Unassembled WGS sequence"/>
</dbReference>
<sequence length="204" mass="22497">MCPADQVFFKGLILPLYGLPGCHHVIQTSRCSESMDHASFSRFTSVSTSTNTHCKFNEEPSPKTPLRSPRTQPVNVGIRNPTSSTWGYFRSGLVRAPEFELQDSKVGRNSVGCRNGKLVNSNKGGVGRIMGVKSGCKCSVNVVETVPSNSIVFINNEKQKAMLLSGMDERKKLRQELKMVKKVKEKEKGKGKASLFRPFSSLKG</sequence>
<reference evidence="2 3" key="1">
    <citation type="journal article" date="2024" name="G3 (Bethesda)">
        <title>Genome assembly of Hibiscus sabdariffa L. provides insights into metabolisms of medicinal natural products.</title>
        <authorList>
            <person name="Kim T."/>
        </authorList>
    </citation>
    <scope>NUCLEOTIDE SEQUENCE [LARGE SCALE GENOMIC DNA]</scope>
    <source>
        <strain evidence="2">TK-2024</strain>
        <tissue evidence="2">Old leaves</tissue>
    </source>
</reference>
<feature type="region of interest" description="Disordered" evidence="1">
    <location>
        <begin position="51"/>
        <end position="77"/>
    </location>
</feature>
<evidence type="ECO:0000256" key="1">
    <source>
        <dbReference type="SAM" id="MobiDB-lite"/>
    </source>
</evidence>
<proteinExistence type="predicted"/>
<dbReference type="PANTHER" id="PTHR33922">
    <property type="entry name" value="OS01G0888066 PROTEIN-RELATED"/>
    <property type="match status" value="1"/>
</dbReference>
<accession>A0ABR1ZG75</accession>
<evidence type="ECO:0000313" key="2">
    <source>
        <dbReference type="EMBL" id="KAK8479386.1"/>
    </source>
</evidence>
<protein>
    <submittedName>
        <fullName evidence="2">Uncharacterized protein</fullName>
    </submittedName>
</protein>
<name>A0ABR1ZG75_9ROSI</name>